<evidence type="ECO:0000256" key="2">
    <source>
        <dbReference type="SAM" id="SignalP"/>
    </source>
</evidence>
<name>A0AAW2YVN9_9EUKA</name>
<dbReference type="Pfam" id="PF08592">
    <property type="entry name" value="Anthrone_oxy"/>
    <property type="match status" value="1"/>
</dbReference>
<dbReference type="Proteomes" id="UP001431209">
    <property type="component" value="Unassembled WGS sequence"/>
</dbReference>
<feature type="transmembrane region" description="Helical" evidence="1">
    <location>
        <begin position="54"/>
        <end position="73"/>
    </location>
</feature>
<comment type="caution">
    <text evidence="3">The sequence shown here is derived from an EMBL/GenBank/DDBJ whole genome shotgun (WGS) entry which is preliminary data.</text>
</comment>
<dbReference type="PANTHER" id="PTHR36535:SF1">
    <property type="entry name" value="DUF1772 DOMAIN-CONTAINING PROTEIN"/>
    <property type="match status" value="1"/>
</dbReference>
<keyword evidence="4" id="KW-1185">Reference proteome</keyword>
<proteinExistence type="predicted"/>
<evidence type="ECO:0008006" key="5">
    <source>
        <dbReference type="Google" id="ProtNLM"/>
    </source>
</evidence>
<keyword evidence="1" id="KW-0812">Transmembrane</keyword>
<keyword evidence="1" id="KW-0472">Membrane</keyword>
<keyword evidence="1" id="KW-1133">Transmembrane helix</keyword>
<accession>A0AAW2YVN9</accession>
<feature type="transmembrane region" description="Helical" evidence="1">
    <location>
        <begin position="132"/>
        <end position="150"/>
    </location>
</feature>
<sequence length="153" mass="17072">MIQYLLLFTSIACTSTFADAAIYITLVEHASRLELSPSAARDQFKISYPKAAKVQSTLASISALTSVLNLIFFNNTWVEIFAIALNAVTMVGIYLLTISVIMPTNKKLLSNETLTDVQVKGFLKFWDQKHNFRTLASTLSTLTLFVVYLSQNH</sequence>
<dbReference type="PANTHER" id="PTHR36535">
    <property type="entry name" value="YALI0E30327P"/>
    <property type="match status" value="1"/>
</dbReference>
<dbReference type="EMBL" id="JAOPGA020000734">
    <property type="protein sequence ID" value="KAL0481152.1"/>
    <property type="molecule type" value="Genomic_DNA"/>
</dbReference>
<evidence type="ECO:0000313" key="3">
    <source>
        <dbReference type="EMBL" id="KAL0481152.1"/>
    </source>
</evidence>
<protein>
    <recommendedName>
        <fullName evidence="5">DUF1772 domain-containing protein</fullName>
    </recommendedName>
</protein>
<feature type="signal peptide" evidence="2">
    <location>
        <begin position="1"/>
        <end position="20"/>
    </location>
</feature>
<evidence type="ECO:0000313" key="4">
    <source>
        <dbReference type="Proteomes" id="UP001431209"/>
    </source>
</evidence>
<evidence type="ECO:0000256" key="1">
    <source>
        <dbReference type="SAM" id="Phobius"/>
    </source>
</evidence>
<dbReference type="AlphaFoldDB" id="A0AAW2YVN9"/>
<organism evidence="3 4">
    <name type="scientific">Acrasis kona</name>
    <dbReference type="NCBI Taxonomy" id="1008807"/>
    <lineage>
        <taxon>Eukaryota</taxon>
        <taxon>Discoba</taxon>
        <taxon>Heterolobosea</taxon>
        <taxon>Tetramitia</taxon>
        <taxon>Eutetramitia</taxon>
        <taxon>Acrasidae</taxon>
        <taxon>Acrasis</taxon>
    </lineage>
</organism>
<reference evidence="3 4" key="1">
    <citation type="submission" date="2024-03" db="EMBL/GenBank/DDBJ databases">
        <title>The Acrasis kona genome and developmental transcriptomes reveal deep origins of eukaryotic multicellular pathways.</title>
        <authorList>
            <person name="Sheikh S."/>
            <person name="Fu C.-J."/>
            <person name="Brown M.W."/>
            <person name="Baldauf S.L."/>
        </authorList>
    </citation>
    <scope>NUCLEOTIDE SEQUENCE [LARGE SCALE GENOMIC DNA]</scope>
    <source>
        <strain evidence="3 4">ATCC MYA-3509</strain>
    </source>
</reference>
<keyword evidence="2" id="KW-0732">Signal</keyword>
<dbReference type="InterPro" id="IPR013901">
    <property type="entry name" value="Anthrone_oxy"/>
</dbReference>
<feature type="transmembrane region" description="Helical" evidence="1">
    <location>
        <begin position="80"/>
        <end position="102"/>
    </location>
</feature>
<feature type="chain" id="PRO_5043912769" description="DUF1772 domain-containing protein" evidence="2">
    <location>
        <begin position="21"/>
        <end position="153"/>
    </location>
</feature>
<gene>
    <name evidence="3" type="ORF">AKO1_012644</name>
</gene>